<reference evidence="22" key="3">
    <citation type="submission" date="2016-04" db="EMBL/GenBank/DDBJ databases">
        <authorList>
            <person name="Shah S.A."/>
            <person name="Garrett R.A."/>
        </authorList>
    </citation>
    <scope>NUCLEOTIDE SEQUENCE [LARGE SCALE GENOMIC DNA]</scope>
    <source>
        <strain evidence="22">ATCC 35091 / DSM 1616 / JCM 8930 / NBRC 15331 / P1</strain>
    </source>
</reference>
<reference evidence="19 20" key="1">
    <citation type="journal article" date="2015" name="Genome Announc.">
        <title>Complete Genome Sequence of Sulfolobus solfataricus Strain 98/2 and Evolved Derivatives.</title>
        <authorList>
            <person name="McCarthy S."/>
            <person name="Gradnigo J."/>
            <person name="Johnson T."/>
            <person name="Payne S."/>
            <person name="Lipzen A."/>
            <person name="Martin J."/>
            <person name="Schackwitz W."/>
            <person name="Moriyama E."/>
            <person name="Blum P."/>
        </authorList>
    </citation>
    <scope>NUCLEOTIDE SEQUENCE [LARGE SCALE GENOMIC DNA]</scope>
    <source>
        <strain evidence="19">98/2 SULC</strain>
        <strain evidence="7">SARC-B</strain>
        <strain evidence="8">SARC-C</strain>
        <strain evidence="9 21">SULA</strain>
        <strain evidence="20">SULB</strain>
    </source>
</reference>
<dbReference type="EMBL" id="CP011057">
    <property type="protein sequence ID" value="AKA78183.1"/>
    <property type="molecule type" value="Genomic_DNA"/>
</dbReference>
<evidence type="ECO:0000313" key="24">
    <source>
        <dbReference type="Proteomes" id="UP000269431"/>
    </source>
</evidence>
<evidence type="ECO:0000313" key="22">
    <source>
        <dbReference type="Proteomes" id="UP000076770"/>
    </source>
</evidence>
<keyword evidence="3 5" id="KW-1133">Transmembrane helix</keyword>
<evidence type="ECO:0000313" key="29">
    <source>
        <dbReference type="Proteomes" id="UP000282269"/>
    </source>
</evidence>
<evidence type="ECO:0000256" key="2">
    <source>
        <dbReference type="ARBA" id="ARBA00022692"/>
    </source>
</evidence>
<dbReference type="GeneID" id="44128299"/>
<dbReference type="GO" id="GO:0005384">
    <property type="term" value="F:manganese ion transmembrane transporter activity"/>
    <property type="evidence" value="ECO:0007669"/>
    <property type="project" value="InterPro"/>
</dbReference>
<evidence type="ECO:0000313" key="25">
    <source>
        <dbReference type="Proteomes" id="UP000273194"/>
    </source>
</evidence>
<evidence type="ECO:0000313" key="10">
    <source>
        <dbReference type="EMBL" id="AZF67299.1"/>
    </source>
</evidence>
<feature type="transmembrane region" description="Helical" evidence="5">
    <location>
        <begin position="268"/>
        <end position="288"/>
    </location>
</feature>
<evidence type="ECO:0000313" key="12">
    <source>
        <dbReference type="EMBL" id="AZF72539.1"/>
    </source>
</evidence>
<dbReference type="Proteomes" id="UP000076770">
    <property type="component" value="Chromosome i"/>
</dbReference>
<protein>
    <submittedName>
        <fullName evidence="9">Rubrerythrin family protein</fullName>
    </submittedName>
</protein>
<evidence type="ECO:0000313" key="16">
    <source>
        <dbReference type="EMBL" id="AZF82984.1"/>
    </source>
</evidence>
<dbReference type="InterPro" id="IPR003251">
    <property type="entry name" value="Rr_diiron-bd_dom"/>
</dbReference>
<accession>A0A0E3KB65</accession>
<comment type="subcellular location">
    <subcellularLocation>
        <location evidence="1">Endomembrane system</location>
        <topology evidence="1">Multi-pass membrane protein</topology>
    </subcellularLocation>
</comment>
<dbReference type="KEGG" id="ssoa:SULA_0373"/>
<dbReference type="GO" id="GO:0016491">
    <property type="term" value="F:oxidoreductase activity"/>
    <property type="evidence" value="ECO:0007669"/>
    <property type="project" value="InterPro"/>
</dbReference>
<evidence type="ECO:0000313" key="27">
    <source>
        <dbReference type="Proteomes" id="UP000275843"/>
    </source>
</evidence>
<dbReference type="Proteomes" id="UP000273194">
    <property type="component" value="Chromosome"/>
</dbReference>
<evidence type="ECO:0000313" key="21">
    <source>
        <dbReference type="Proteomes" id="UP000033106"/>
    </source>
</evidence>
<dbReference type="GO" id="GO:0030026">
    <property type="term" value="P:intracellular manganese ion homeostasis"/>
    <property type="evidence" value="ECO:0007669"/>
    <property type="project" value="InterPro"/>
</dbReference>
<dbReference type="PANTHER" id="PTHR31851">
    <property type="entry name" value="FE(2+)/MN(2+) TRANSPORTER PCL1"/>
    <property type="match status" value="1"/>
</dbReference>
<proteinExistence type="predicted"/>
<feature type="transmembrane region" description="Helical" evidence="5">
    <location>
        <begin position="300"/>
        <end position="320"/>
    </location>
</feature>
<dbReference type="SUPFAM" id="SSF47240">
    <property type="entry name" value="Ferritin-like"/>
    <property type="match status" value="1"/>
</dbReference>
<evidence type="ECO:0000313" key="9">
    <source>
        <dbReference type="EMBL" id="AKA78183.1"/>
    </source>
</evidence>
<dbReference type="InterPro" id="IPR008217">
    <property type="entry name" value="Ccc1_fam"/>
</dbReference>
<dbReference type="EMBL" id="CP011056">
    <property type="protein sequence ID" value="AKA75490.1"/>
    <property type="molecule type" value="Genomic_DNA"/>
</dbReference>
<dbReference type="EMBL" id="LT549890">
    <property type="protein sequence ID" value="SAI86251.1"/>
    <property type="molecule type" value="Genomic_DNA"/>
</dbReference>
<evidence type="ECO:0000313" key="23">
    <source>
        <dbReference type="Proteomes" id="UP000267993"/>
    </source>
</evidence>
<dbReference type="CDD" id="cd02431">
    <property type="entry name" value="Ferritin_CCC1_C"/>
    <property type="match status" value="1"/>
</dbReference>
<dbReference type="Pfam" id="PF01988">
    <property type="entry name" value="VIT1"/>
    <property type="match status" value="1"/>
</dbReference>
<dbReference type="Proteomes" id="UP000282269">
    <property type="component" value="Chromosome"/>
</dbReference>
<dbReference type="Proteomes" id="UP000033106">
    <property type="component" value="Chromosome"/>
</dbReference>
<dbReference type="RefSeq" id="WP_009991795.1">
    <property type="nucleotide sequence ID" value="NZ_CP011055.2"/>
</dbReference>
<reference evidence="17 30" key="6">
    <citation type="journal article" date="2020" name="Nat. Commun.">
        <title>The structures of two archaeal type IV pili illuminate evolutionary relationships.</title>
        <authorList>
            <person name="Wang F."/>
            <person name="Baquero D.P."/>
            <person name="Su Z."/>
            <person name="Beltran L.C."/>
            <person name="Prangishvili D."/>
            <person name="Krupovic M."/>
            <person name="Egelman E.H."/>
        </authorList>
    </citation>
    <scope>NUCLEOTIDE SEQUENCE [LARGE SCALE GENOMIC DNA]</scope>
    <source>
        <strain evidence="17 30">POZ149</strain>
    </source>
</reference>
<dbReference type="EMBL" id="CP033238">
    <property type="protein sequence ID" value="AZF75160.1"/>
    <property type="molecule type" value="Genomic_DNA"/>
</dbReference>
<evidence type="ECO:0000256" key="5">
    <source>
        <dbReference type="SAM" id="Phobius"/>
    </source>
</evidence>
<dbReference type="GeneID" id="1454022"/>
<evidence type="ECO:0000313" key="19">
    <source>
        <dbReference type="Proteomes" id="UP000033057"/>
    </source>
</evidence>
<reference evidence="9" key="5">
    <citation type="submission" date="2018-10" db="EMBL/GenBank/DDBJ databases">
        <authorList>
            <person name="McCarthy S."/>
            <person name="Gradnigo J."/>
            <person name="Johnson T."/>
            <person name="Payne S."/>
            <person name="Lipzen A."/>
            <person name="Schackwitz W."/>
            <person name="Martin J."/>
            <person name="Moriyama E."/>
            <person name="Blum P."/>
        </authorList>
    </citation>
    <scope>NUCLEOTIDE SEQUENCE</scope>
    <source>
        <strain evidence="7">SARC-B</strain>
        <strain evidence="8">SARC-C</strain>
        <strain evidence="9">SULA</strain>
    </source>
</reference>
<evidence type="ECO:0000313" key="18">
    <source>
        <dbReference type="EMBL" id="SAI86251.1"/>
    </source>
</evidence>
<dbReference type="EMBL" id="CP033239">
    <property type="protein sequence ID" value="AZF77768.1"/>
    <property type="molecule type" value="Genomic_DNA"/>
</dbReference>
<dbReference type="CDD" id="cd01044">
    <property type="entry name" value="Ferritin_CCC1_N"/>
    <property type="match status" value="1"/>
</dbReference>
<dbReference type="InterPro" id="IPR012347">
    <property type="entry name" value="Ferritin-like"/>
</dbReference>
<dbReference type="OrthoDB" id="42847at2157"/>
<evidence type="ECO:0000259" key="6">
    <source>
        <dbReference type="Pfam" id="PF02915"/>
    </source>
</evidence>
<evidence type="ECO:0000313" key="7">
    <source>
        <dbReference type="EMBL" id="AKA72791.1"/>
    </source>
</evidence>
<dbReference type="Proteomes" id="UP000594632">
    <property type="component" value="Chromosome"/>
</dbReference>
<evidence type="ECO:0000313" key="13">
    <source>
        <dbReference type="EMBL" id="AZF75160.1"/>
    </source>
</evidence>
<dbReference type="PATRIC" id="fig|2287.6.peg.386"/>
<dbReference type="Proteomes" id="UP000033085">
    <property type="component" value="Chromosome"/>
</dbReference>
<dbReference type="EMBL" id="CP033235">
    <property type="protein sequence ID" value="AZF67299.1"/>
    <property type="molecule type" value="Genomic_DNA"/>
</dbReference>
<dbReference type="EMBL" id="CP033240">
    <property type="protein sequence ID" value="AZF80376.1"/>
    <property type="molecule type" value="Genomic_DNA"/>
</dbReference>
<evidence type="ECO:0000313" key="14">
    <source>
        <dbReference type="EMBL" id="AZF77768.1"/>
    </source>
</evidence>
<dbReference type="GO" id="GO:0046872">
    <property type="term" value="F:metal ion binding"/>
    <property type="evidence" value="ECO:0007669"/>
    <property type="project" value="InterPro"/>
</dbReference>
<dbReference type="GO" id="GO:0012505">
    <property type="term" value="C:endomembrane system"/>
    <property type="evidence" value="ECO:0007669"/>
    <property type="project" value="UniProtKB-SubCell"/>
</dbReference>
<dbReference type="KEGG" id="ssof:SULC_0373"/>
<keyword evidence="4 5" id="KW-0472">Membrane</keyword>
<evidence type="ECO:0000256" key="3">
    <source>
        <dbReference type="ARBA" id="ARBA00022989"/>
    </source>
</evidence>
<evidence type="ECO:0000313" key="8">
    <source>
        <dbReference type="EMBL" id="AKA75490.1"/>
    </source>
</evidence>
<gene>
    <name evidence="17" type="ORF">HFC64_08180</name>
    <name evidence="18" type="ORF">SSOP1_2697</name>
    <name evidence="9" type="ORF">SULA_0373</name>
    <name evidence="7" type="ORF">SULB_0375</name>
    <name evidence="8" type="ORF">SULC_0373</name>
    <name evidence="10" type="ORF">SULG_01910</name>
    <name evidence="11" type="ORF">SULH_01910</name>
    <name evidence="12" type="ORF">SULI_01910</name>
    <name evidence="13" type="ORF">SULM_01910</name>
    <name evidence="14" type="ORF">SULN_01910</name>
    <name evidence="15" type="ORF">SULO_01920</name>
    <name evidence="16" type="ORF">SULZ_01920</name>
</gene>
<evidence type="ECO:0000313" key="28">
    <source>
        <dbReference type="Proteomes" id="UP000278715"/>
    </source>
</evidence>
<feature type="transmembrane region" description="Helical" evidence="5">
    <location>
        <begin position="173"/>
        <end position="196"/>
    </location>
</feature>
<name>A0A0E3KB65_SACSO</name>
<dbReference type="EMBL" id="CP033241">
    <property type="protein sequence ID" value="AZF82984.1"/>
    <property type="molecule type" value="Genomic_DNA"/>
</dbReference>
<evidence type="ECO:0000313" key="17">
    <source>
        <dbReference type="EMBL" id="QPG49785.1"/>
    </source>
</evidence>
<dbReference type="InterPro" id="IPR039376">
    <property type="entry name" value="Ferritin_CCC1_N"/>
</dbReference>
<reference evidence="23 24" key="4">
    <citation type="journal article" date="2018" name="Proc. Natl. Acad. Sci. U.S.A.">
        <title>Nonmutational mechanism of inheritance in the Archaeon Sulfolobus solfataricus.</title>
        <authorList>
            <person name="Payne S."/>
            <person name="McCarthy S."/>
            <person name="Johnson T."/>
            <person name="North E."/>
            <person name="Blum P."/>
        </authorList>
    </citation>
    <scope>NUCLEOTIDE SEQUENCE [LARGE SCALE GENOMIC DNA]</scope>
    <source>
        <strain evidence="11 23">SARC-H</strain>
        <strain evidence="12 27">SARC-I</strain>
        <strain evidence="14 28">SARC-N</strain>
        <strain evidence="15 29">SARC-O</strain>
        <strain evidence="16 24">SUL120</strain>
        <strain evidence="10 25">SULG</strain>
        <strain evidence="13 26">SULM</strain>
    </source>
</reference>
<dbReference type="KEGG" id="ssol:SULB_0375"/>
<sequence>MRKLENIILKNYEEELFDHEVYSKLAEVERDPELKKTLFKLAEMEKKHSEFWREIAEKRGLKVKGKLSTLNKIKVDFYSLLRKILGLDITIKVLESSEEDDIEKYRKLSEMEMFSSEEKQRLKDIMVDEAVHEKVLGNVEAKSVGDFVYGISDGLVEVLAAVSGLSGAISSPLFVAVGGLIVGVSGTLSMAIGAYLSTKSEKDVKIQERKRLELEKNVDQHSVQLRLVNFFTELGVNLNLAKKVSLSLVNVAEDILYPEVKENPVKSALITGLSYITGAIIPILPYLIGLSGLTGLITSYIVAGLSTFIVGSIIGILSGISPFKKGIQMASLALLAALGTHGLGYLASRFLNVSI</sequence>
<evidence type="ECO:0000313" key="11">
    <source>
        <dbReference type="EMBL" id="AZF69919.1"/>
    </source>
</evidence>
<dbReference type="Proteomes" id="UP000275843">
    <property type="component" value="Chromosome"/>
</dbReference>
<dbReference type="AlphaFoldDB" id="A0A0E3KB65"/>
<feature type="transmembrane region" description="Helical" evidence="5">
    <location>
        <begin position="332"/>
        <end position="351"/>
    </location>
</feature>
<dbReference type="EMBL" id="CP033236">
    <property type="protein sequence ID" value="AZF69919.1"/>
    <property type="molecule type" value="Genomic_DNA"/>
</dbReference>
<dbReference type="EMBL" id="CP050869">
    <property type="protein sequence ID" value="QPG49785.1"/>
    <property type="molecule type" value="Genomic_DNA"/>
</dbReference>
<evidence type="ECO:0000313" key="26">
    <source>
        <dbReference type="Proteomes" id="UP000273443"/>
    </source>
</evidence>
<dbReference type="InterPro" id="IPR009078">
    <property type="entry name" value="Ferritin-like_SF"/>
</dbReference>
<dbReference type="EMBL" id="CP011055">
    <property type="protein sequence ID" value="AKA72791.1"/>
    <property type="molecule type" value="Genomic_DNA"/>
</dbReference>
<keyword evidence="2 5" id="KW-0812">Transmembrane</keyword>
<feature type="domain" description="Rubrerythrin diiron-binding" evidence="6">
    <location>
        <begin position="7"/>
        <end position="136"/>
    </location>
</feature>
<organism evidence="9 21">
    <name type="scientific">Saccharolobus solfataricus</name>
    <name type="common">Sulfolobus solfataricus</name>
    <dbReference type="NCBI Taxonomy" id="2287"/>
    <lineage>
        <taxon>Archaea</taxon>
        <taxon>Thermoproteota</taxon>
        <taxon>Thermoprotei</taxon>
        <taxon>Sulfolobales</taxon>
        <taxon>Sulfolobaceae</taxon>
        <taxon>Saccharolobus</taxon>
    </lineage>
</organism>
<dbReference type="Proteomes" id="UP000269431">
    <property type="component" value="Chromosome"/>
</dbReference>
<dbReference type="Proteomes" id="UP000267993">
    <property type="component" value="Chromosome"/>
</dbReference>
<evidence type="ECO:0000256" key="4">
    <source>
        <dbReference type="ARBA" id="ARBA00023136"/>
    </source>
</evidence>
<reference evidence="18" key="2">
    <citation type="submission" date="2016-04" db="EMBL/GenBank/DDBJ databases">
        <authorList>
            <person name="Evans L.H."/>
            <person name="Alamgir A."/>
            <person name="Owens N."/>
            <person name="Weber N.D."/>
            <person name="Virtaneva K."/>
            <person name="Barbian K."/>
            <person name="Babar A."/>
            <person name="Rosenke K."/>
        </authorList>
    </citation>
    <scope>NUCLEOTIDE SEQUENCE</scope>
    <source>
        <strain evidence="18">P1</strain>
    </source>
</reference>
<evidence type="ECO:0000256" key="1">
    <source>
        <dbReference type="ARBA" id="ARBA00004127"/>
    </source>
</evidence>
<dbReference type="Proteomes" id="UP000033057">
    <property type="component" value="Chromosome"/>
</dbReference>
<dbReference type="Proteomes" id="UP000273443">
    <property type="component" value="Chromosome"/>
</dbReference>
<evidence type="ECO:0000313" key="20">
    <source>
        <dbReference type="Proteomes" id="UP000033085"/>
    </source>
</evidence>
<dbReference type="Gene3D" id="1.20.1260.10">
    <property type="match status" value="1"/>
</dbReference>
<dbReference type="Proteomes" id="UP000278715">
    <property type="component" value="Chromosome"/>
</dbReference>
<evidence type="ECO:0000313" key="30">
    <source>
        <dbReference type="Proteomes" id="UP000594632"/>
    </source>
</evidence>
<evidence type="ECO:0000313" key="15">
    <source>
        <dbReference type="EMBL" id="AZF80376.1"/>
    </source>
</evidence>
<dbReference type="EMBL" id="CP033237">
    <property type="protein sequence ID" value="AZF72539.1"/>
    <property type="molecule type" value="Genomic_DNA"/>
</dbReference>
<dbReference type="Pfam" id="PF02915">
    <property type="entry name" value="Rubrerythrin"/>
    <property type="match status" value="1"/>
</dbReference>